<name>A0A0K8RDE1_IXORI</name>
<accession>A0A0K8RDE1</accession>
<reference evidence="1" key="1">
    <citation type="submission" date="2012-12" db="EMBL/GenBank/DDBJ databases">
        <title>Identification and characterization of a phenylalanine ammonia-lyase gene family in Isatis indigotica Fort.</title>
        <authorList>
            <person name="Liu Q."/>
            <person name="Chen J."/>
            <person name="Zhou X."/>
            <person name="Di P."/>
            <person name="Xiao Y."/>
            <person name="Xuan H."/>
            <person name="Zhang L."/>
            <person name="Chen W."/>
        </authorList>
    </citation>
    <scope>NUCLEOTIDE SEQUENCE</scope>
    <source>
        <tissue evidence="1">Salivary gland</tissue>
    </source>
</reference>
<evidence type="ECO:0000313" key="1">
    <source>
        <dbReference type="EMBL" id="JAA68883.1"/>
    </source>
</evidence>
<protein>
    <submittedName>
        <fullName evidence="1">Uncharacterized protein</fullName>
    </submittedName>
</protein>
<dbReference type="EMBL" id="GADI01004925">
    <property type="protein sequence ID" value="JAA68883.1"/>
    <property type="molecule type" value="mRNA"/>
</dbReference>
<organism evidence="1">
    <name type="scientific">Ixodes ricinus</name>
    <name type="common">Common tick</name>
    <name type="synonym">Acarus ricinus</name>
    <dbReference type="NCBI Taxonomy" id="34613"/>
    <lineage>
        <taxon>Eukaryota</taxon>
        <taxon>Metazoa</taxon>
        <taxon>Ecdysozoa</taxon>
        <taxon>Arthropoda</taxon>
        <taxon>Chelicerata</taxon>
        <taxon>Arachnida</taxon>
        <taxon>Acari</taxon>
        <taxon>Parasitiformes</taxon>
        <taxon>Ixodida</taxon>
        <taxon>Ixodoidea</taxon>
        <taxon>Ixodidae</taxon>
        <taxon>Ixodinae</taxon>
        <taxon>Ixodes</taxon>
    </lineage>
</organism>
<proteinExistence type="evidence at transcript level"/>
<sequence>MMQTTWIAGDPGSRWPSYRKRLPKPGFASTRGCACTSLLRRTSPEDLRKAPRSNRRLISNVHCAPAELYKLHAYSLKEHCLWTTVMASESSSCLFIPVQRKILLCP</sequence>
<dbReference type="AlphaFoldDB" id="A0A0K8RDE1"/>